<feature type="region of interest" description="Disordered" evidence="1">
    <location>
        <begin position="1"/>
        <end position="50"/>
    </location>
</feature>
<accession>A0A8H3I4K6</accession>
<protein>
    <recommendedName>
        <fullName evidence="2">DUF7726 domain-containing protein</fullName>
    </recommendedName>
</protein>
<dbReference type="InterPro" id="IPR056143">
    <property type="entry name" value="DUF7726"/>
</dbReference>
<dbReference type="PANTHER" id="PTHR42339:SF1">
    <property type="entry name" value="HISTONE H1"/>
    <property type="match status" value="1"/>
</dbReference>
<dbReference type="PANTHER" id="PTHR42339">
    <property type="entry name" value="HISTONE H1"/>
    <property type="match status" value="1"/>
</dbReference>
<reference evidence="3" key="1">
    <citation type="submission" date="2021-03" db="EMBL/GenBank/DDBJ databases">
        <authorList>
            <person name="Tagirdzhanova G."/>
        </authorList>
    </citation>
    <scope>NUCLEOTIDE SEQUENCE</scope>
</reference>
<dbReference type="Pfam" id="PF24852">
    <property type="entry name" value="DUF7726"/>
    <property type="match status" value="2"/>
</dbReference>
<gene>
    <name evidence="3" type="ORF">GOMPHAMPRED_008266</name>
</gene>
<dbReference type="Proteomes" id="UP000664169">
    <property type="component" value="Unassembled WGS sequence"/>
</dbReference>
<keyword evidence="4" id="KW-1185">Reference proteome</keyword>
<dbReference type="EMBL" id="CAJPDQ010000009">
    <property type="protein sequence ID" value="CAF9914782.1"/>
    <property type="molecule type" value="Genomic_DNA"/>
</dbReference>
<organism evidence="3 4">
    <name type="scientific">Gomphillus americanus</name>
    <dbReference type="NCBI Taxonomy" id="1940652"/>
    <lineage>
        <taxon>Eukaryota</taxon>
        <taxon>Fungi</taxon>
        <taxon>Dikarya</taxon>
        <taxon>Ascomycota</taxon>
        <taxon>Pezizomycotina</taxon>
        <taxon>Lecanoromycetes</taxon>
        <taxon>OSLEUM clade</taxon>
        <taxon>Ostropomycetidae</taxon>
        <taxon>Ostropales</taxon>
        <taxon>Graphidaceae</taxon>
        <taxon>Gomphilloideae</taxon>
        <taxon>Gomphillus</taxon>
    </lineage>
</organism>
<evidence type="ECO:0000313" key="3">
    <source>
        <dbReference type="EMBL" id="CAF9914782.1"/>
    </source>
</evidence>
<evidence type="ECO:0000256" key="1">
    <source>
        <dbReference type="SAM" id="MobiDB-lite"/>
    </source>
</evidence>
<feature type="compositionally biased region" description="Polar residues" evidence="1">
    <location>
        <begin position="1"/>
        <end position="35"/>
    </location>
</feature>
<evidence type="ECO:0000259" key="2">
    <source>
        <dbReference type="Pfam" id="PF24852"/>
    </source>
</evidence>
<proteinExistence type="predicted"/>
<feature type="domain" description="DUF7726" evidence="2">
    <location>
        <begin position="67"/>
        <end position="137"/>
    </location>
</feature>
<evidence type="ECO:0000313" key="4">
    <source>
        <dbReference type="Proteomes" id="UP000664169"/>
    </source>
</evidence>
<dbReference type="AlphaFoldDB" id="A0A8H3I4K6"/>
<comment type="caution">
    <text evidence="3">The sequence shown here is derived from an EMBL/GenBank/DDBJ whole genome shotgun (WGS) entry which is preliminary data.</text>
</comment>
<name>A0A8H3I4K6_9LECA</name>
<dbReference type="OrthoDB" id="2592504at2759"/>
<feature type="domain" description="DUF7726" evidence="2">
    <location>
        <begin position="176"/>
        <end position="255"/>
    </location>
</feature>
<sequence length="304" mass="33194">MAANTSTNTTTRPPLIDLTSSSSNVRPAPLTTATEKPTAGGKKRKADDDAPATYVPDRADYNWNNVVIDKSPNQVRGMINRFLESGAMKKGEFAKALGVSSKSLNGFLTSSGEKGACSNSYDEAFRFFKQRQDAGVKEPKKKAAKVTPAAADSTADPTATDVSGIVLDGEMEKSVQVYDTCDEIRKKINAHLVKPGVTAAQFCRDLAAQLHDGSKIQAKQLTDFRSKKGAAKGNTSKVFYAAYVYFEKRRLAEKKPKSKHRLEMESAWPGGFDLVTNQNTGYWCGPNERPFENHLGIVDFLRIG</sequence>